<keyword evidence="2" id="KW-1185">Reference proteome</keyword>
<dbReference type="InterPro" id="IPR036388">
    <property type="entry name" value="WH-like_DNA-bd_sf"/>
</dbReference>
<organism evidence="1 2">
    <name type="scientific">Bacillus phage BCPST</name>
    <dbReference type="NCBI Taxonomy" id="2801506"/>
    <lineage>
        <taxon>Viruses</taxon>
        <taxon>Duplodnaviria</taxon>
        <taxon>Heunggongvirae</taxon>
        <taxon>Uroviricota</taxon>
        <taxon>Caudoviricetes</taxon>
        <taxon>Sejongvirinae</taxon>
        <taxon>Yihwangvirus</taxon>
        <taxon>Yihwangvirus BCPST</taxon>
    </lineage>
</organism>
<name>A0AAE7P5M5_9CAUD</name>
<evidence type="ECO:0000313" key="1">
    <source>
        <dbReference type="EMBL" id="QQO38633.1"/>
    </source>
</evidence>
<gene>
    <name evidence="1" type="ORF">BCPST_015</name>
</gene>
<dbReference type="Gene3D" id="1.10.10.10">
    <property type="entry name" value="Winged helix-like DNA-binding domain superfamily/Winged helix DNA-binding domain"/>
    <property type="match status" value="1"/>
</dbReference>
<accession>A0AAE7P5M5</accession>
<sequence>MELNSMDVLVEEEALEMQKEYSQWKENNLMKANEEGNFGYSFIFTGCAKKFKQAKLSANAIVTYLGIMELANNEKGTMFMSNAKLSEVTGITGGSLSNAIAQLEEAGFIKRYMGDDGRGRFGRKIQLKGY</sequence>
<evidence type="ECO:0000313" key="2">
    <source>
        <dbReference type="Proteomes" id="UP000828328"/>
    </source>
</evidence>
<dbReference type="EMBL" id="MW392802">
    <property type="protein sequence ID" value="QQO38633.1"/>
    <property type="molecule type" value="Genomic_DNA"/>
</dbReference>
<protein>
    <submittedName>
        <fullName evidence="1">Marr family transcriptional regulator</fullName>
    </submittedName>
</protein>
<reference evidence="1" key="1">
    <citation type="submission" date="2020-12" db="EMBL/GenBank/DDBJ databases">
        <authorList>
            <person name="Youbin C."/>
            <person name="Kawngpyo K."/>
        </authorList>
    </citation>
    <scope>NUCLEOTIDE SEQUENCE</scope>
</reference>
<dbReference type="InterPro" id="IPR036390">
    <property type="entry name" value="WH_DNA-bd_sf"/>
</dbReference>
<dbReference type="Proteomes" id="UP000828328">
    <property type="component" value="Segment"/>
</dbReference>
<dbReference type="Pfam" id="PF13730">
    <property type="entry name" value="HTH_36"/>
    <property type="match status" value="1"/>
</dbReference>
<dbReference type="SUPFAM" id="SSF46785">
    <property type="entry name" value="Winged helix' DNA-binding domain"/>
    <property type="match status" value="1"/>
</dbReference>
<proteinExistence type="predicted"/>